<keyword evidence="4" id="KW-0735">Signal-anchor</keyword>
<reference evidence="11 12" key="1">
    <citation type="journal article" date="2018" name="Science">
        <title>The opium poppy genome and morphinan production.</title>
        <authorList>
            <person name="Guo L."/>
            <person name="Winzer T."/>
            <person name="Yang X."/>
            <person name="Li Y."/>
            <person name="Ning Z."/>
            <person name="He Z."/>
            <person name="Teodor R."/>
            <person name="Lu Y."/>
            <person name="Bowser T.A."/>
            <person name="Graham I.A."/>
            <person name="Ye K."/>
        </authorList>
    </citation>
    <scope>NUCLEOTIDE SEQUENCE [LARGE SCALE GENOMIC DNA]</scope>
    <source>
        <strain evidence="12">cv. HN1</strain>
        <tissue evidence="11">Leaves</tissue>
    </source>
</reference>
<feature type="domain" description="Trichome birefringence-like N-terminal" evidence="10">
    <location>
        <begin position="546"/>
        <end position="598"/>
    </location>
</feature>
<feature type="region of interest" description="Disordered" evidence="7">
    <location>
        <begin position="45"/>
        <end position="67"/>
    </location>
</feature>
<dbReference type="GO" id="GO:0005794">
    <property type="term" value="C:Golgi apparatus"/>
    <property type="evidence" value="ECO:0007669"/>
    <property type="project" value="TreeGrafter"/>
</dbReference>
<dbReference type="EMBL" id="CM010725">
    <property type="protein sequence ID" value="RZC84892.1"/>
    <property type="molecule type" value="Genomic_DNA"/>
</dbReference>
<feature type="domain" description="Trichome birefringence-like C-terminal" evidence="9">
    <location>
        <begin position="133"/>
        <end position="408"/>
    </location>
</feature>
<accession>A0A4Y7LJL2</accession>
<feature type="transmembrane region" description="Helical" evidence="8">
    <location>
        <begin position="21"/>
        <end position="39"/>
    </location>
</feature>
<dbReference type="OMA" id="TREYESF"/>
<evidence type="ECO:0000256" key="3">
    <source>
        <dbReference type="ARBA" id="ARBA00022692"/>
    </source>
</evidence>
<dbReference type="GO" id="GO:0016020">
    <property type="term" value="C:membrane"/>
    <property type="evidence" value="ECO:0007669"/>
    <property type="project" value="UniProtKB-SubCell"/>
</dbReference>
<dbReference type="Proteomes" id="UP000316621">
    <property type="component" value="Chromosome 11"/>
</dbReference>
<dbReference type="PANTHER" id="PTHR32285">
    <property type="entry name" value="PROTEIN TRICHOME BIREFRINGENCE-LIKE 9-RELATED"/>
    <property type="match status" value="1"/>
</dbReference>
<dbReference type="PANTHER" id="PTHR32285:SF324">
    <property type="entry name" value="PROTEIN TRICHOME BIREFRINGENCE-LIKE 25"/>
    <property type="match status" value="1"/>
</dbReference>
<dbReference type="InterPro" id="IPR025846">
    <property type="entry name" value="TBL_N"/>
</dbReference>
<evidence type="ECO:0000256" key="8">
    <source>
        <dbReference type="SAM" id="Phobius"/>
    </source>
</evidence>
<evidence type="ECO:0008006" key="13">
    <source>
        <dbReference type="Google" id="ProtNLM"/>
    </source>
</evidence>
<evidence type="ECO:0000256" key="5">
    <source>
        <dbReference type="ARBA" id="ARBA00022989"/>
    </source>
</evidence>
<keyword evidence="3 8" id="KW-0812">Transmembrane</keyword>
<comment type="similarity">
    <text evidence="2">Belongs to the PC-esterase family. TBL subfamily.</text>
</comment>
<sequence>MVKEKRFEWNPWLILQQNQSLVKFGVSFLVVGLVFRFLYTSDTTTTTTTTTTSPSISVPSLEENSPHDDAEEIRILHKGKCDLFMGNWIRDPLGPYYTNESCPIIESPQNCMKNGRPDSGYLYWRWKPRDCDVPRFNAKKFLKLMRDKSWAFIGDSISRNHVQSFLCILWKVEPAVEVYHDFEYKSRRWHFRSYNFTVSLVWSPLLLKADIHEDRNGVASSDIHLHLDKLDAKWADQYETFDYIILSGGKWFLKTIIYFENGKVVGCHNCKGAPEYGFDNAYRKALKLVFDFVMNSNHNSLVLFRTASPDHFENGEWFSGGTCDRTGPFKEGRVKLKDIDAKMRLIEFEEFKKARVTMTESKKRVNLKIFDNTHLASLRPDGHPGLYREFHPQRRNVKVHDCLHWCLPEQKMVKEMMNNKFEWNNPSSSSSSSSNLKQNHVLVKLVVSVLLVGVAFRLLYTGSFDVLPFVEDTTTTAKVEAAEVPASNYDVEEDSLLATTDFSVEEQEEEKAPAPATASNADDEVQEEYPQDQISQKAATIEIPGKCNLFVGEWVPDQLGPLYSYESCHFITDDQNCMKNGRPDSGYLDWRWKPRGCEIPRFNAERFLEMMRDKSWGFIGDSIARNHVQSLLCILSKVEIADEIYHDEEYRSKRWHFPSYNFTLSVIWSPFLLKSEIFEDMYGVSTGEIQLHLDKLDKKWTREYESFNYVTISGGKWFLKTAVYHDNNTVLGCHYCSNSKLTEFGIDNAYRKAIKLVFNFISNSHHNAVVLFRTTTPDHFENGEWFSGGTCNRTVPYKKGEISLNYIDSAMRKIELEEFKNVATTSGSVRRAKLKLLDTTLLSTLRPNGHPGPYRQFNPEKNTTVQNDCLHWCLPGPIDSWNDLVMEMLMRD</sequence>
<dbReference type="InterPro" id="IPR026057">
    <property type="entry name" value="TBL_C"/>
</dbReference>
<evidence type="ECO:0000256" key="4">
    <source>
        <dbReference type="ARBA" id="ARBA00022968"/>
    </source>
</evidence>
<evidence type="ECO:0000313" key="12">
    <source>
        <dbReference type="Proteomes" id="UP000316621"/>
    </source>
</evidence>
<evidence type="ECO:0000256" key="7">
    <source>
        <dbReference type="SAM" id="MobiDB-lite"/>
    </source>
</evidence>
<dbReference type="AlphaFoldDB" id="A0A4Y7LJL2"/>
<comment type="subcellular location">
    <subcellularLocation>
        <location evidence="1">Membrane</location>
        <topology evidence="1">Single-pass membrane protein</topology>
    </subcellularLocation>
</comment>
<dbReference type="InterPro" id="IPR029962">
    <property type="entry name" value="TBL"/>
</dbReference>
<evidence type="ECO:0000256" key="1">
    <source>
        <dbReference type="ARBA" id="ARBA00004167"/>
    </source>
</evidence>
<dbReference type="GO" id="GO:0016413">
    <property type="term" value="F:O-acetyltransferase activity"/>
    <property type="evidence" value="ECO:0007669"/>
    <property type="project" value="InterPro"/>
</dbReference>
<dbReference type="Gramene" id="RZC84892">
    <property type="protein sequence ID" value="RZC84892"/>
    <property type="gene ID" value="C5167_047677"/>
</dbReference>
<feature type="compositionally biased region" description="Acidic residues" evidence="7">
    <location>
        <begin position="521"/>
        <end position="530"/>
    </location>
</feature>
<feature type="domain" description="Trichome birefringence-like N-terminal" evidence="10">
    <location>
        <begin position="80"/>
        <end position="132"/>
    </location>
</feature>
<evidence type="ECO:0000259" key="10">
    <source>
        <dbReference type="Pfam" id="PF14416"/>
    </source>
</evidence>
<gene>
    <name evidence="11" type="ORF">C5167_047677</name>
</gene>
<feature type="region of interest" description="Disordered" evidence="7">
    <location>
        <begin position="504"/>
        <end position="531"/>
    </location>
</feature>
<organism evidence="11 12">
    <name type="scientific">Papaver somniferum</name>
    <name type="common">Opium poppy</name>
    <dbReference type="NCBI Taxonomy" id="3469"/>
    <lineage>
        <taxon>Eukaryota</taxon>
        <taxon>Viridiplantae</taxon>
        <taxon>Streptophyta</taxon>
        <taxon>Embryophyta</taxon>
        <taxon>Tracheophyta</taxon>
        <taxon>Spermatophyta</taxon>
        <taxon>Magnoliopsida</taxon>
        <taxon>Ranunculales</taxon>
        <taxon>Papaveraceae</taxon>
        <taxon>Papaveroideae</taxon>
        <taxon>Papaver</taxon>
    </lineage>
</organism>
<proteinExistence type="inferred from homology"/>
<evidence type="ECO:0000259" key="9">
    <source>
        <dbReference type="Pfam" id="PF13839"/>
    </source>
</evidence>
<dbReference type="Pfam" id="PF13839">
    <property type="entry name" value="PC-Esterase"/>
    <property type="match status" value="2"/>
</dbReference>
<evidence type="ECO:0000256" key="6">
    <source>
        <dbReference type="ARBA" id="ARBA00023136"/>
    </source>
</evidence>
<evidence type="ECO:0000313" key="11">
    <source>
        <dbReference type="EMBL" id="RZC84892.1"/>
    </source>
</evidence>
<protein>
    <recommendedName>
        <fullName evidence="13">Trichome birefringence-like N-terminal domain-containing protein</fullName>
    </recommendedName>
</protein>
<keyword evidence="12" id="KW-1185">Reference proteome</keyword>
<name>A0A4Y7LJL2_PAPSO</name>
<dbReference type="Pfam" id="PF14416">
    <property type="entry name" value="PMR5N"/>
    <property type="match status" value="2"/>
</dbReference>
<evidence type="ECO:0000256" key="2">
    <source>
        <dbReference type="ARBA" id="ARBA00007727"/>
    </source>
</evidence>
<keyword evidence="5 8" id="KW-1133">Transmembrane helix</keyword>
<keyword evidence="6 8" id="KW-0472">Membrane</keyword>
<feature type="domain" description="Trichome birefringence-like C-terminal" evidence="9">
    <location>
        <begin position="599"/>
        <end position="888"/>
    </location>
</feature>